<gene>
    <name evidence="1" type="ORF">AJ80_02812</name>
</gene>
<dbReference type="AlphaFoldDB" id="A0A2B7YPE4"/>
<organism evidence="1 2">
    <name type="scientific">Polytolypa hystricis (strain UAMH7299)</name>
    <dbReference type="NCBI Taxonomy" id="1447883"/>
    <lineage>
        <taxon>Eukaryota</taxon>
        <taxon>Fungi</taxon>
        <taxon>Dikarya</taxon>
        <taxon>Ascomycota</taxon>
        <taxon>Pezizomycotina</taxon>
        <taxon>Eurotiomycetes</taxon>
        <taxon>Eurotiomycetidae</taxon>
        <taxon>Onygenales</taxon>
        <taxon>Onygenales incertae sedis</taxon>
        <taxon>Polytolypa</taxon>
    </lineage>
</organism>
<feature type="non-terminal residue" evidence="1">
    <location>
        <position position="1"/>
    </location>
</feature>
<dbReference type="EMBL" id="PDNA01000028">
    <property type="protein sequence ID" value="PGH23175.1"/>
    <property type="molecule type" value="Genomic_DNA"/>
</dbReference>
<sequence length="418" mass="47382">FSLRSLIQDRPHNIDTDEFALATSPCLHSIAAIEPLYDSGGKINYNEEALLQMVAASAPGLKFVCLSSDVRHWRAATPRTPWPGFFVNLQPGQIEPPRPARSRGSLESLIFDNSRYDSTQTGEITTWSKHTDFSKLRCLEFDRIPVDTLRTLTQLAEDGQLKSLHTLIFLLEPYPCETMPLLDEYTGSLLQALPPLRNLGLRACVADKVFTALLTHHGPALHTLDFKQSYEFALTHTHISLLQQHCPNLRAVTLRVRRSQGDKNETRIYRTLGKLAHLHSADLSFDIGVGNVNLENPSDLDIHDILINAAIDESLARSIFDVIATANARICGHRNPPFHFLKLKISDASVRDTSWDVKFTIADMIWFVEREWTCRRRSSDGQVVVKETGKFDRAKPYEGYEGYKNISRFKEVWRRAMA</sequence>
<evidence type="ECO:0000313" key="2">
    <source>
        <dbReference type="Proteomes" id="UP000224634"/>
    </source>
</evidence>
<keyword evidence="2" id="KW-1185">Reference proteome</keyword>
<protein>
    <submittedName>
        <fullName evidence="1">Uncharacterized protein</fullName>
    </submittedName>
</protein>
<reference evidence="1 2" key="1">
    <citation type="submission" date="2017-10" db="EMBL/GenBank/DDBJ databases">
        <title>Comparative genomics in systemic dimorphic fungi from Ajellomycetaceae.</title>
        <authorList>
            <person name="Munoz J.F."/>
            <person name="Mcewen J.G."/>
            <person name="Clay O.K."/>
            <person name="Cuomo C.A."/>
        </authorList>
    </citation>
    <scope>NUCLEOTIDE SEQUENCE [LARGE SCALE GENOMIC DNA]</scope>
    <source>
        <strain evidence="1 2">UAMH7299</strain>
    </source>
</reference>
<dbReference type="STRING" id="1447883.A0A2B7YPE4"/>
<dbReference type="SUPFAM" id="SSF52047">
    <property type="entry name" value="RNI-like"/>
    <property type="match status" value="1"/>
</dbReference>
<name>A0A2B7YPE4_POLH7</name>
<comment type="caution">
    <text evidence="1">The sequence shown here is derived from an EMBL/GenBank/DDBJ whole genome shotgun (WGS) entry which is preliminary data.</text>
</comment>
<evidence type="ECO:0000313" key="1">
    <source>
        <dbReference type="EMBL" id="PGH23175.1"/>
    </source>
</evidence>
<accession>A0A2B7YPE4</accession>
<proteinExistence type="predicted"/>
<dbReference type="Gene3D" id="3.80.10.10">
    <property type="entry name" value="Ribonuclease Inhibitor"/>
    <property type="match status" value="1"/>
</dbReference>
<dbReference type="OrthoDB" id="3945550at2759"/>
<dbReference type="InterPro" id="IPR032675">
    <property type="entry name" value="LRR_dom_sf"/>
</dbReference>
<dbReference type="Proteomes" id="UP000224634">
    <property type="component" value="Unassembled WGS sequence"/>
</dbReference>